<feature type="transmembrane region" description="Helical" evidence="1">
    <location>
        <begin position="36"/>
        <end position="56"/>
    </location>
</feature>
<keyword evidence="1" id="KW-0472">Membrane</keyword>
<gene>
    <name evidence="2" type="ORF">EAY46_19745</name>
</gene>
<dbReference type="EMBL" id="RDPI01000084">
    <property type="protein sequence ID" value="MBF4375278.1"/>
    <property type="molecule type" value="Genomic_DNA"/>
</dbReference>
<evidence type="ECO:0000313" key="2">
    <source>
        <dbReference type="EMBL" id="MBF4375278.1"/>
    </source>
</evidence>
<dbReference type="RefSeq" id="WP_194664218.1">
    <property type="nucleotide sequence ID" value="NZ_RDPI01000084.1"/>
</dbReference>
<keyword evidence="1" id="KW-1133">Transmembrane helix</keyword>
<reference evidence="2 3" key="1">
    <citation type="journal article" date="2021" name="PeerJ">
        <title>Analysis of 44 Vibrio anguillarum genomes reveals high genetic diversity.</title>
        <authorList>
            <person name="Hansen M.J."/>
            <person name="Dalsgaard I."/>
        </authorList>
    </citation>
    <scope>NUCLEOTIDE SEQUENCE [LARGE SCALE GENOMIC DNA]</scope>
    <source>
        <strain evidence="2 3">040915-1/1B</strain>
    </source>
</reference>
<keyword evidence="3" id="KW-1185">Reference proteome</keyword>
<feature type="transmembrane region" description="Helical" evidence="1">
    <location>
        <begin position="105"/>
        <end position="125"/>
    </location>
</feature>
<feature type="transmembrane region" description="Helical" evidence="1">
    <location>
        <begin position="7"/>
        <end position="24"/>
    </location>
</feature>
<keyword evidence="1" id="KW-0812">Transmembrane</keyword>
<evidence type="ECO:0000256" key="1">
    <source>
        <dbReference type="SAM" id="Phobius"/>
    </source>
</evidence>
<protein>
    <submittedName>
        <fullName evidence="2">Uncharacterized protein</fullName>
    </submittedName>
</protein>
<accession>A0ABR9ZA01</accession>
<name>A0ABR9ZA01_VIBAN</name>
<organism evidence="2 3">
    <name type="scientific">Vibrio anguillarum</name>
    <name type="common">Listonella anguillarum</name>
    <dbReference type="NCBI Taxonomy" id="55601"/>
    <lineage>
        <taxon>Bacteria</taxon>
        <taxon>Pseudomonadati</taxon>
        <taxon>Pseudomonadota</taxon>
        <taxon>Gammaproteobacteria</taxon>
        <taxon>Vibrionales</taxon>
        <taxon>Vibrionaceae</taxon>
        <taxon>Vibrio</taxon>
    </lineage>
</organism>
<sequence>MNIYLEKTYPYIAASVAGAVWFYFKGCFPTGNDILSASLTIGAILTGFLATAKTLLMTLDTPVMNRIRETTYAKDLASYLGEAIWLCFAFCILAMIGYFVKTSSVWFGVAWMFIAISGAFAFIRVTTIMLKIIRSN</sequence>
<feature type="transmembrane region" description="Helical" evidence="1">
    <location>
        <begin position="76"/>
        <end position="99"/>
    </location>
</feature>
<evidence type="ECO:0000313" key="3">
    <source>
        <dbReference type="Proteomes" id="UP000726136"/>
    </source>
</evidence>
<dbReference type="Proteomes" id="UP000726136">
    <property type="component" value="Unassembled WGS sequence"/>
</dbReference>
<proteinExistence type="predicted"/>
<comment type="caution">
    <text evidence="2">The sequence shown here is derived from an EMBL/GenBank/DDBJ whole genome shotgun (WGS) entry which is preliminary data.</text>
</comment>